<keyword evidence="3 8" id="KW-0732">Signal</keyword>
<dbReference type="EMBL" id="FOPU01000031">
    <property type="protein sequence ID" value="SFH74549.1"/>
    <property type="molecule type" value="Genomic_DNA"/>
</dbReference>
<gene>
    <name evidence="7" type="primary">flgH</name>
    <name evidence="9" type="ORF">SAMN04488021_13134</name>
</gene>
<dbReference type="PANTHER" id="PTHR34933:SF1">
    <property type="entry name" value="FLAGELLAR L-RING PROTEIN"/>
    <property type="match status" value="1"/>
</dbReference>
<comment type="function">
    <text evidence="1 7">Assembles around the rod to form the L-ring and probably protects the motor/basal body from shearing forces during rotation.</text>
</comment>
<dbReference type="GO" id="GO:0071973">
    <property type="term" value="P:bacterial-type flagellum-dependent cell motility"/>
    <property type="evidence" value="ECO:0007669"/>
    <property type="project" value="InterPro"/>
</dbReference>
<evidence type="ECO:0000256" key="8">
    <source>
        <dbReference type="SAM" id="SignalP"/>
    </source>
</evidence>
<dbReference type="Pfam" id="PF02107">
    <property type="entry name" value="FlgH"/>
    <property type="match status" value="1"/>
</dbReference>
<evidence type="ECO:0000256" key="1">
    <source>
        <dbReference type="ARBA" id="ARBA00002591"/>
    </source>
</evidence>
<feature type="signal peptide" evidence="8">
    <location>
        <begin position="1"/>
        <end position="24"/>
    </location>
</feature>
<dbReference type="GO" id="GO:0009279">
    <property type="term" value="C:cell outer membrane"/>
    <property type="evidence" value="ECO:0007669"/>
    <property type="project" value="UniProtKB-SubCell"/>
</dbReference>
<keyword evidence="10" id="KW-1185">Reference proteome</keyword>
<evidence type="ECO:0000313" key="9">
    <source>
        <dbReference type="EMBL" id="SFH74549.1"/>
    </source>
</evidence>
<reference evidence="9 10" key="1">
    <citation type="submission" date="2016-10" db="EMBL/GenBank/DDBJ databases">
        <authorList>
            <person name="de Groot N.N."/>
        </authorList>
    </citation>
    <scope>NUCLEOTIDE SEQUENCE [LARGE SCALE GENOMIC DNA]</scope>
    <source>
        <strain evidence="9 10">DSM 8537</strain>
    </source>
</reference>
<proteinExistence type="inferred from homology"/>
<keyword evidence="6 7" id="KW-0998">Cell outer membrane</keyword>
<evidence type="ECO:0000313" key="10">
    <source>
        <dbReference type="Proteomes" id="UP000183635"/>
    </source>
</evidence>
<evidence type="ECO:0000256" key="3">
    <source>
        <dbReference type="ARBA" id="ARBA00022729"/>
    </source>
</evidence>
<accession>A0A1I3CJW0</accession>
<keyword evidence="9" id="KW-0282">Flagellum</keyword>
<evidence type="ECO:0000256" key="6">
    <source>
        <dbReference type="ARBA" id="ARBA00023237"/>
    </source>
</evidence>
<dbReference type="AlphaFoldDB" id="A0A1I3CJW0"/>
<keyword evidence="9" id="KW-0969">Cilium</keyword>
<dbReference type="NCBIfam" id="NF001305">
    <property type="entry name" value="PRK00249.1-5"/>
    <property type="match status" value="1"/>
</dbReference>
<evidence type="ECO:0000256" key="2">
    <source>
        <dbReference type="ARBA" id="ARBA00006929"/>
    </source>
</evidence>
<organism evidence="9 10">
    <name type="scientific">Paracoccus aminovorans</name>
    <dbReference type="NCBI Taxonomy" id="34004"/>
    <lineage>
        <taxon>Bacteria</taxon>
        <taxon>Pseudomonadati</taxon>
        <taxon>Pseudomonadota</taxon>
        <taxon>Alphaproteobacteria</taxon>
        <taxon>Rhodobacterales</taxon>
        <taxon>Paracoccaceae</taxon>
        <taxon>Paracoccus</taxon>
    </lineage>
</organism>
<dbReference type="PRINTS" id="PR01008">
    <property type="entry name" value="FLGLRINGFLGH"/>
</dbReference>
<dbReference type="RefSeq" id="WP_083412853.1">
    <property type="nucleotide sequence ID" value="NZ_CBCRYP010000070.1"/>
</dbReference>
<feature type="chain" id="PRO_5010205827" description="Flagellar L-ring protein" evidence="8">
    <location>
        <begin position="25"/>
        <end position="250"/>
    </location>
</feature>
<evidence type="ECO:0000256" key="7">
    <source>
        <dbReference type="HAMAP-Rule" id="MF_00415"/>
    </source>
</evidence>
<comment type="subunit">
    <text evidence="7">The basal body constitutes a major portion of the flagellar organelle and consists of four rings (L,P,S, and M) mounted on a central rod.</text>
</comment>
<dbReference type="OrthoDB" id="9789227at2"/>
<comment type="similarity">
    <text evidence="2 7">Belongs to the FlgH family.</text>
</comment>
<dbReference type="Proteomes" id="UP000183635">
    <property type="component" value="Unassembled WGS sequence"/>
</dbReference>
<dbReference type="HAMAP" id="MF_00415">
    <property type="entry name" value="FlgH"/>
    <property type="match status" value="1"/>
</dbReference>
<evidence type="ECO:0000256" key="5">
    <source>
        <dbReference type="ARBA" id="ARBA00023143"/>
    </source>
</evidence>
<name>A0A1I3CJW0_9RHOB</name>
<dbReference type="GO" id="GO:0003774">
    <property type="term" value="F:cytoskeletal motor activity"/>
    <property type="evidence" value="ECO:0007669"/>
    <property type="project" value="InterPro"/>
</dbReference>
<dbReference type="GO" id="GO:0009427">
    <property type="term" value="C:bacterial-type flagellum basal body, distal rod, L ring"/>
    <property type="evidence" value="ECO:0007669"/>
    <property type="project" value="InterPro"/>
</dbReference>
<sequence>MPYPMQSRPLVLLGAATLALSLTACGRVSQVGRVPEMTQPESSVEFQAMTSQGYGSQELPDRPDSAASLWTTSQNSLVADRRAANRGDILTVVIEIDDRAEIQNSSGRSRSSADKVSIPSLAGLPQRIDEILPEGASMDELAEAKASSSYKGSGNISRRDKLTLRVAATVVDRLPNGVLRIQGTQEVRVNYEVRELTVSGFVRPSDIGRRNEISYDRIAGARISYGGRGHISDVQQPRYGQQIADIVLPY</sequence>
<evidence type="ECO:0000256" key="4">
    <source>
        <dbReference type="ARBA" id="ARBA00023136"/>
    </source>
</evidence>
<keyword evidence="4 7" id="KW-0472">Membrane</keyword>
<protein>
    <recommendedName>
        <fullName evidence="7">Flagellar L-ring protein</fullName>
    </recommendedName>
    <alternativeName>
        <fullName evidence="7">Basal body L-ring protein</fullName>
    </alternativeName>
</protein>
<dbReference type="PANTHER" id="PTHR34933">
    <property type="entry name" value="FLAGELLAR L-RING PROTEIN"/>
    <property type="match status" value="1"/>
</dbReference>
<dbReference type="InterPro" id="IPR000527">
    <property type="entry name" value="Flag_Lring"/>
</dbReference>
<comment type="subcellular location">
    <subcellularLocation>
        <location evidence="7">Cell outer membrane</location>
    </subcellularLocation>
    <subcellularLocation>
        <location evidence="7">Bacterial flagellum basal body</location>
    </subcellularLocation>
</comment>
<dbReference type="STRING" id="34004.SAMN04488021_13134"/>
<keyword evidence="5 7" id="KW-0975">Bacterial flagellum</keyword>
<keyword evidence="9" id="KW-0966">Cell projection</keyword>